<dbReference type="GO" id="GO:0005524">
    <property type="term" value="F:ATP binding"/>
    <property type="evidence" value="ECO:0007669"/>
    <property type="project" value="UniProtKB-KW"/>
</dbReference>
<accession>A0A1H8Q736</accession>
<dbReference type="SMART" id="SM00382">
    <property type="entry name" value="AAA"/>
    <property type="match status" value="2"/>
</dbReference>
<evidence type="ECO:0000256" key="2">
    <source>
        <dbReference type="ARBA" id="ARBA00005417"/>
    </source>
</evidence>
<dbReference type="CDD" id="cd03257">
    <property type="entry name" value="ABC_NikE_OppD_transporters"/>
    <property type="match status" value="2"/>
</dbReference>
<dbReference type="GO" id="GO:0005886">
    <property type="term" value="C:plasma membrane"/>
    <property type="evidence" value="ECO:0007669"/>
    <property type="project" value="UniProtKB-SubCell"/>
</dbReference>
<dbReference type="Gene3D" id="3.40.50.300">
    <property type="entry name" value="P-loop containing nucleotide triphosphate hydrolases"/>
    <property type="match status" value="2"/>
</dbReference>
<evidence type="ECO:0000256" key="3">
    <source>
        <dbReference type="ARBA" id="ARBA00022448"/>
    </source>
</evidence>
<dbReference type="RefSeq" id="WP_091611144.1">
    <property type="nucleotide sequence ID" value="NZ_FOEF01000001.1"/>
</dbReference>
<dbReference type="GO" id="GO:0015833">
    <property type="term" value="P:peptide transport"/>
    <property type="evidence" value="ECO:0007669"/>
    <property type="project" value="InterPro"/>
</dbReference>
<feature type="region of interest" description="Disordered" evidence="8">
    <location>
        <begin position="518"/>
        <end position="543"/>
    </location>
</feature>
<dbReference type="InterPro" id="IPR003439">
    <property type="entry name" value="ABC_transporter-like_ATP-bd"/>
</dbReference>
<keyword evidence="3" id="KW-0813">Transport</keyword>
<reference evidence="10 11" key="1">
    <citation type="submission" date="2016-10" db="EMBL/GenBank/DDBJ databases">
        <authorList>
            <person name="de Groot N.N."/>
        </authorList>
    </citation>
    <scope>NUCLEOTIDE SEQUENCE [LARGE SCALE GENOMIC DNA]</scope>
    <source>
        <strain evidence="10 11">DSM 44993</strain>
    </source>
</reference>
<evidence type="ECO:0000256" key="6">
    <source>
        <dbReference type="ARBA" id="ARBA00022840"/>
    </source>
</evidence>
<keyword evidence="7" id="KW-0472">Membrane</keyword>
<gene>
    <name evidence="10" type="ORF">SAMN04489732_101228</name>
</gene>
<dbReference type="Pfam" id="PF08352">
    <property type="entry name" value="oligo_HPY"/>
    <property type="match status" value="2"/>
</dbReference>
<sequence length="543" mass="57442">MSEPVLDLRELRVSYGDGAPAVDGLSLSVAPGEIVAMVGESGSGKSTAALAVLGLLPASATVSGSIVLDGQSILDLRDEALRKLRGQGAGMVFQEPMTALNPLLRIGFQLAEAIRNHDPAPKRHRHYHARCAELLGRVGVPDPAARLKQYPHELSGGLRQRVMIAIALAAGPRLIIADEPTTALDVTVQQQILDLLRDIRDTEGTATLLITHNMGVVADVADRVLVLKSGQVVEQAPTTQLFSSPEADYTRELLAAVPRLGAGVHPEPETTPERPVLALSDIVVEYGGRRVADSVSLTVAPGEIVGLVGESGSGKTTLGNCALGLVTPKSGTVAVLGGPLPRGTGRAARAVRQQIGAVFQDPASSLDPRMTVAQTVAEPLAVHTSAGRAERRKRVRELLDAVELPESMMTRYGHELSGGQRQRVSLARALVLGPKLLIADEPTSALDVSVQAAVLEVFRRLHEEFGFGCLFISHDLAVVDSLCDRVAVLRSGELVEQGPAATVLRAPEHPYTKALLLSSPVPDPELQRSRREALADPDVNPAA</sequence>
<evidence type="ECO:0000256" key="1">
    <source>
        <dbReference type="ARBA" id="ARBA00004202"/>
    </source>
</evidence>
<dbReference type="InterPro" id="IPR003593">
    <property type="entry name" value="AAA+_ATPase"/>
</dbReference>
<dbReference type="NCBIfam" id="NF007739">
    <property type="entry name" value="PRK10419.1"/>
    <property type="match status" value="2"/>
</dbReference>
<protein>
    <submittedName>
        <fullName evidence="10">Peptide/nickel transport system ATP-binding protein</fullName>
    </submittedName>
</protein>
<dbReference type="AlphaFoldDB" id="A0A1H8Q736"/>
<feature type="domain" description="ABC transporter" evidence="9">
    <location>
        <begin position="6"/>
        <end position="254"/>
    </location>
</feature>
<dbReference type="PROSITE" id="PS50893">
    <property type="entry name" value="ABC_TRANSPORTER_2"/>
    <property type="match status" value="2"/>
</dbReference>
<dbReference type="PROSITE" id="PS00211">
    <property type="entry name" value="ABC_TRANSPORTER_1"/>
    <property type="match status" value="1"/>
</dbReference>
<dbReference type="OrthoDB" id="3169708at2"/>
<dbReference type="InterPro" id="IPR017871">
    <property type="entry name" value="ABC_transporter-like_CS"/>
</dbReference>
<evidence type="ECO:0000256" key="5">
    <source>
        <dbReference type="ARBA" id="ARBA00022741"/>
    </source>
</evidence>
<feature type="compositionally biased region" description="Basic and acidic residues" evidence="8">
    <location>
        <begin position="525"/>
        <end position="534"/>
    </location>
</feature>
<dbReference type="PANTHER" id="PTHR43297">
    <property type="entry name" value="OLIGOPEPTIDE TRANSPORT ATP-BINDING PROTEIN APPD"/>
    <property type="match status" value="1"/>
</dbReference>
<proteinExistence type="inferred from homology"/>
<keyword evidence="4" id="KW-1003">Cell membrane</keyword>
<dbReference type="InterPro" id="IPR013563">
    <property type="entry name" value="Oligopep_ABC_C"/>
</dbReference>
<evidence type="ECO:0000313" key="11">
    <source>
        <dbReference type="Proteomes" id="UP000198582"/>
    </source>
</evidence>
<dbReference type="GO" id="GO:0016887">
    <property type="term" value="F:ATP hydrolysis activity"/>
    <property type="evidence" value="ECO:0007669"/>
    <property type="project" value="InterPro"/>
</dbReference>
<name>A0A1H8Q736_9PSEU</name>
<dbReference type="InterPro" id="IPR050388">
    <property type="entry name" value="ABC_Ni/Peptide_Import"/>
</dbReference>
<organism evidence="10 11">
    <name type="scientific">Amycolatopsis saalfeldensis</name>
    <dbReference type="NCBI Taxonomy" id="394193"/>
    <lineage>
        <taxon>Bacteria</taxon>
        <taxon>Bacillati</taxon>
        <taxon>Actinomycetota</taxon>
        <taxon>Actinomycetes</taxon>
        <taxon>Pseudonocardiales</taxon>
        <taxon>Pseudonocardiaceae</taxon>
        <taxon>Amycolatopsis</taxon>
    </lineage>
</organism>
<evidence type="ECO:0000256" key="4">
    <source>
        <dbReference type="ARBA" id="ARBA00022475"/>
    </source>
</evidence>
<dbReference type="STRING" id="394193.SAMN04489732_101228"/>
<dbReference type="Pfam" id="PF00005">
    <property type="entry name" value="ABC_tran"/>
    <property type="match status" value="2"/>
</dbReference>
<comment type="subcellular location">
    <subcellularLocation>
        <location evidence="1">Cell membrane</location>
        <topology evidence="1">Peripheral membrane protein</topology>
    </subcellularLocation>
</comment>
<dbReference type="SUPFAM" id="SSF52540">
    <property type="entry name" value="P-loop containing nucleoside triphosphate hydrolases"/>
    <property type="match status" value="2"/>
</dbReference>
<feature type="domain" description="ABC transporter" evidence="9">
    <location>
        <begin position="277"/>
        <end position="516"/>
    </location>
</feature>
<evidence type="ECO:0000256" key="7">
    <source>
        <dbReference type="ARBA" id="ARBA00023136"/>
    </source>
</evidence>
<dbReference type="Proteomes" id="UP000198582">
    <property type="component" value="Unassembled WGS sequence"/>
</dbReference>
<dbReference type="EMBL" id="FOEF01000001">
    <property type="protein sequence ID" value="SEO49866.1"/>
    <property type="molecule type" value="Genomic_DNA"/>
</dbReference>
<evidence type="ECO:0000259" key="9">
    <source>
        <dbReference type="PROSITE" id="PS50893"/>
    </source>
</evidence>
<evidence type="ECO:0000256" key="8">
    <source>
        <dbReference type="SAM" id="MobiDB-lite"/>
    </source>
</evidence>
<dbReference type="NCBIfam" id="NF008453">
    <property type="entry name" value="PRK11308.1"/>
    <property type="match status" value="2"/>
</dbReference>
<dbReference type="InterPro" id="IPR027417">
    <property type="entry name" value="P-loop_NTPase"/>
</dbReference>
<keyword evidence="11" id="KW-1185">Reference proteome</keyword>
<keyword evidence="5" id="KW-0547">Nucleotide-binding</keyword>
<dbReference type="FunFam" id="3.40.50.300:FF:000016">
    <property type="entry name" value="Oligopeptide ABC transporter ATP-binding component"/>
    <property type="match status" value="1"/>
</dbReference>
<keyword evidence="6 10" id="KW-0067">ATP-binding</keyword>
<comment type="similarity">
    <text evidence="2">Belongs to the ABC transporter superfamily.</text>
</comment>
<dbReference type="PANTHER" id="PTHR43297:SF2">
    <property type="entry name" value="DIPEPTIDE TRANSPORT ATP-BINDING PROTEIN DPPD"/>
    <property type="match status" value="1"/>
</dbReference>
<evidence type="ECO:0000313" key="10">
    <source>
        <dbReference type="EMBL" id="SEO49866.1"/>
    </source>
</evidence>